<dbReference type="RefSeq" id="WP_344688598.1">
    <property type="nucleotide sequence ID" value="NZ_BAABBH010000003.1"/>
</dbReference>
<sequence length="427" mass="45985">MPGRLLSFLCALLIAPTSLVAQQPGPSTVDDLVRMGLAQNKDVLSIRERIGEAQGAVRQAGVRPAPTINLNGVTGKPLGTLGQEQYGGNYTQPIETFGKRAKRIEVAGFGIGQAEAELQERSAELAFQIRSAVAERLAEQQKLKLLDDLASANQDALRLTEARVREGDVAALEANLLRVEVNRGVVLKVSAQGRLVVAESNLRKLVGLRADQPLPQVAPETQGTETLDALKTRALESRADLRTALLRSDQNRASIALAKANARPDVSLSAGYSRQYSLFEGLFGQTVTGALAPINEQIDLLTFGVSIPLRTSRSGAGDVQAAAARSSGAQLETEYLRRSIPLEVEAAYQRWKAAQASLDLLRTGVVEPSTSNLTVIREAYKLGQLRLLDVLNEQRRLVDTELAYIDAQADASRGWAEVERAIGGNLP</sequence>
<organism evidence="3 4">
    <name type="scientific">Terriglobus aquaticus</name>
    <dbReference type="NCBI Taxonomy" id="940139"/>
    <lineage>
        <taxon>Bacteria</taxon>
        <taxon>Pseudomonadati</taxon>
        <taxon>Acidobacteriota</taxon>
        <taxon>Terriglobia</taxon>
        <taxon>Terriglobales</taxon>
        <taxon>Acidobacteriaceae</taxon>
        <taxon>Terriglobus</taxon>
    </lineage>
</organism>
<proteinExistence type="inferred from homology"/>
<dbReference type="SUPFAM" id="SSF56954">
    <property type="entry name" value="Outer membrane efflux proteins (OEP)"/>
    <property type="match status" value="1"/>
</dbReference>
<dbReference type="Pfam" id="PF02321">
    <property type="entry name" value="OEP"/>
    <property type="match status" value="2"/>
</dbReference>
<evidence type="ECO:0000313" key="4">
    <source>
        <dbReference type="Proteomes" id="UP001634747"/>
    </source>
</evidence>
<dbReference type="EMBL" id="JBJYXY010000002">
    <property type="protein sequence ID" value="MFN2977598.1"/>
    <property type="molecule type" value="Genomic_DNA"/>
</dbReference>
<comment type="similarity">
    <text evidence="1">Belongs to the outer membrane factor (OMF) (TC 1.B.17) family.</text>
</comment>
<dbReference type="Proteomes" id="UP001634747">
    <property type="component" value="Unassembled WGS sequence"/>
</dbReference>
<comment type="caution">
    <text evidence="3">The sequence shown here is derived from an EMBL/GenBank/DDBJ whole genome shotgun (WGS) entry which is preliminary data.</text>
</comment>
<dbReference type="Gene3D" id="1.20.1600.10">
    <property type="entry name" value="Outer membrane efflux proteins (OEP)"/>
    <property type="match status" value="1"/>
</dbReference>
<dbReference type="PANTHER" id="PTHR30203">
    <property type="entry name" value="OUTER MEMBRANE CATION EFFLUX PROTEIN"/>
    <property type="match status" value="1"/>
</dbReference>
<feature type="signal peptide" evidence="2">
    <location>
        <begin position="1"/>
        <end position="21"/>
    </location>
</feature>
<dbReference type="InterPro" id="IPR003423">
    <property type="entry name" value="OMP_efflux"/>
</dbReference>
<reference evidence="3 4" key="1">
    <citation type="submission" date="2024-12" db="EMBL/GenBank/DDBJ databases">
        <authorList>
            <person name="Lee Y."/>
        </authorList>
    </citation>
    <scope>NUCLEOTIDE SEQUENCE [LARGE SCALE GENOMIC DNA]</scope>
    <source>
        <strain evidence="3 4">03SUJ4</strain>
    </source>
</reference>
<accession>A0ABW9KQE2</accession>
<name>A0ABW9KQE2_9BACT</name>
<dbReference type="PANTHER" id="PTHR30203:SF24">
    <property type="entry name" value="BLR4935 PROTEIN"/>
    <property type="match status" value="1"/>
</dbReference>
<keyword evidence="4" id="KW-1185">Reference proteome</keyword>
<evidence type="ECO:0000256" key="2">
    <source>
        <dbReference type="SAM" id="SignalP"/>
    </source>
</evidence>
<dbReference type="InterPro" id="IPR010131">
    <property type="entry name" value="MdtP/NodT-like"/>
</dbReference>
<protein>
    <submittedName>
        <fullName evidence="3">TolC family protein</fullName>
    </submittedName>
</protein>
<evidence type="ECO:0000256" key="1">
    <source>
        <dbReference type="ARBA" id="ARBA00007613"/>
    </source>
</evidence>
<gene>
    <name evidence="3" type="ORF">ACK2TP_17635</name>
</gene>
<evidence type="ECO:0000313" key="3">
    <source>
        <dbReference type="EMBL" id="MFN2977598.1"/>
    </source>
</evidence>
<feature type="chain" id="PRO_5046245764" evidence="2">
    <location>
        <begin position="22"/>
        <end position="427"/>
    </location>
</feature>
<keyword evidence="2" id="KW-0732">Signal</keyword>